<dbReference type="PANTHER" id="PTHR43798:SF33">
    <property type="entry name" value="HYDROLASE, PUTATIVE (AFU_ORTHOLOGUE AFUA_2G14860)-RELATED"/>
    <property type="match status" value="1"/>
</dbReference>
<keyword evidence="3" id="KW-0378">Hydrolase</keyword>
<name>A0A4S3B330_9ENTE</name>
<reference evidence="3 4" key="1">
    <citation type="submission" date="2019-01" db="EMBL/GenBank/DDBJ databases">
        <title>Vagococcus silagei sp. nov. isolated from brewer's grain.</title>
        <authorList>
            <person name="Guu J.-R."/>
        </authorList>
    </citation>
    <scope>NUCLEOTIDE SEQUENCE [LARGE SCALE GENOMIC DNA]</scope>
    <source>
        <strain evidence="3 4">2B-2</strain>
    </source>
</reference>
<dbReference type="GO" id="GO:0016020">
    <property type="term" value="C:membrane"/>
    <property type="evidence" value="ECO:0007669"/>
    <property type="project" value="TreeGrafter"/>
</dbReference>
<dbReference type="SUPFAM" id="SSF53474">
    <property type="entry name" value="alpha/beta-Hydrolases"/>
    <property type="match status" value="1"/>
</dbReference>
<dbReference type="Gene3D" id="3.40.50.1820">
    <property type="entry name" value="alpha/beta hydrolase"/>
    <property type="match status" value="1"/>
</dbReference>
<evidence type="ECO:0000313" key="4">
    <source>
        <dbReference type="Proteomes" id="UP000310506"/>
    </source>
</evidence>
<dbReference type="Proteomes" id="UP000310506">
    <property type="component" value="Unassembled WGS sequence"/>
</dbReference>
<dbReference type="PANTHER" id="PTHR43798">
    <property type="entry name" value="MONOACYLGLYCEROL LIPASE"/>
    <property type="match status" value="1"/>
</dbReference>
<dbReference type="GO" id="GO:0046464">
    <property type="term" value="P:acylglycerol catabolic process"/>
    <property type="evidence" value="ECO:0007669"/>
    <property type="project" value="TreeGrafter"/>
</dbReference>
<sequence length="311" mass="34818">MKKFLKVLGIIIAALIIIVAGFLIMVQMTNKSALKKEATKIEQYGEKVKLKDGEMNINITGKGDETIVLLPGFMTTSPVIDFESLTKELEKNYRVVVVEPLGYGLSSDTNKSRSVENMNDELHQALAEKGIKKYHLMGHSISGVYALKYIDTYQDEIQSFIGIDSSLPAQGGADENGEAATSFLVDSGLYRFLAKSNPEMLNLPPVSKKEQEQYKYISFAKLGSEAMINEAKEMPKNFEKTQKINYPETLPVLYLLASESVDPDPDWVKIHEEILKNSKKSDLKVLDGGHYLHHTKAKEINDEVNQFLGHK</sequence>
<accession>A0A4S3B330</accession>
<evidence type="ECO:0000259" key="2">
    <source>
        <dbReference type="Pfam" id="PF00561"/>
    </source>
</evidence>
<protein>
    <submittedName>
        <fullName evidence="3">Alpha/beta hydrolase</fullName>
    </submittedName>
</protein>
<feature type="transmembrane region" description="Helical" evidence="1">
    <location>
        <begin position="7"/>
        <end position="26"/>
    </location>
</feature>
<proteinExistence type="predicted"/>
<gene>
    <name evidence="3" type="ORF">ESZ54_12000</name>
</gene>
<organism evidence="3 4">
    <name type="scientific">Vagococcus silagei</name>
    <dbReference type="NCBI Taxonomy" id="2508885"/>
    <lineage>
        <taxon>Bacteria</taxon>
        <taxon>Bacillati</taxon>
        <taxon>Bacillota</taxon>
        <taxon>Bacilli</taxon>
        <taxon>Lactobacillales</taxon>
        <taxon>Enterococcaceae</taxon>
        <taxon>Vagococcus</taxon>
    </lineage>
</organism>
<keyword evidence="1" id="KW-0812">Transmembrane</keyword>
<dbReference type="InterPro" id="IPR050266">
    <property type="entry name" value="AB_hydrolase_sf"/>
</dbReference>
<dbReference type="RefSeq" id="WP_136137894.1">
    <property type="nucleotide sequence ID" value="NZ_SDGV01000037.1"/>
</dbReference>
<keyword evidence="4" id="KW-1185">Reference proteome</keyword>
<dbReference type="GO" id="GO:0047372">
    <property type="term" value="F:monoacylglycerol lipase activity"/>
    <property type="evidence" value="ECO:0007669"/>
    <property type="project" value="TreeGrafter"/>
</dbReference>
<feature type="domain" description="AB hydrolase-1" evidence="2">
    <location>
        <begin position="66"/>
        <end position="183"/>
    </location>
</feature>
<keyword evidence="1" id="KW-1133">Transmembrane helix</keyword>
<dbReference type="AlphaFoldDB" id="A0A4S3B330"/>
<comment type="caution">
    <text evidence="3">The sequence shown here is derived from an EMBL/GenBank/DDBJ whole genome shotgun (WGS) entry which is preliminary data.</text>
</comment>
<dbReference type="OrthoDB" id="1817159at2"/>
<dbReference type="InterPro" id="IPR029058">
    <property type="entry name" value="AB_hydrolase_fold"/>
</dbReference>
<keyword evidence="1" id="KW-0472">Membrane</keyword>
<dbReference type="EMBL" id="SDGV01000037">
    <property type="protein sequence ID" value="THB60140.1"/>
    <property type="molecule type" value="Genomic_DNA"/>
</dbReference>
<evidence type="ECO:0000313" key="3">
    <source>
        <dbReference type="EMBL" id="THB60140.1"/>
    </source>
</evidence>
<evidence type="ECO:0000256" key="1">
    <source>
        <dbReference type="SAM" id="Phobius"/>
    </source>
</evidence>
<dbReference type="Pfam" id="PF00561">
    <property type="entry name" value="Abhydrolase_1"/>
    <property type="match status" value="1"/>
</dbReference>
<dbReference type="InterPro" id="IPR000073">
    <property type="entry name" value="AB_hydrolase_1"/>
</dbReference>